<keyword evidence="3" id="KW-1185">Reference proteome</keyword>
<dbReference type="Proteomes" id="UP000183413">
    <property type="component" value="Unassembled WGS sequence"/>
</dbReference>
<evidence type="ECO:0000313" key="3">
    <source>
        <dbReference type="Proteomes" id="UP000183413"/>
    </source>
</evidence>
<dbReference type="InParanoid" id="A0A1I5GDD0"/>
<dbReference type="AlphaFoldDB" id="A0A1I5GDD0"/>
<dbReference type="RefSeq" id="WP_075021453.1">
    <property type="nucleotide sequence ID" value="NZ_FOVH01000005.1"/>
</dbReference>
<feature type="domain" description="Putative restriction endonuclease" evidence="1">
    <location>
        <begin position="23"/>
        <end position="150"/>
    </location>
</feature>
<organism evidence="2 3">
    <name type="scientific">Actinomadura madurae</name>
    <dbReference type="NCBI Taxonomy" id="1993"/>
    <lineage>
        <taxon>Bacteria</taxon>
        <taxon>Bacillati</taxon>
        <taxon>Actinomycetota</taxon>
        <taxon>Actinomycetes</taxon>
        <taxon>Streptosporangiales</taxon>
        <taxon>Thermomonosporaceae</taxon>
        <taxon>Actinomadura</taxon>
    </lineage>
</organism>
<dbReference type="InterPro" id="IPR011335">
    <property type="entry name" value="Restrct_endonuc-II-like"/>
</dbReference>
<keyword evidence="2" id="KW-0540">Nuclease</keyword>
<name>A0A1I5GDD0_9ACTN</name>
<gene>
    <name evidence="2" type="ORF">SAMN04489713_105153</name>
</gene>
<dbReference type="CDD" id="cd06260">
    <property type="entry name" value="DUF820-like"/>
    <property type="match status" value="1"/>
</dbReference>
<dbReference type="InterPro" id="IPR008538">
    <property type="entry name" value="Uma2"/>
</dbReference>
<keyword evidence="2" id="KW-0378">Hydrolase</keyword>
<reference evidence="2 3" key="1">
    <citation type="submission" date="2016-10" db="EMBL/GenBank/DDBJ databases">
        <authorList>
            <person name="de Groot N.N."/>
        </authorList>
    </citation>
    <scope>NUCLEOTIDE SEQUENCE [LARGE SCALE GENOMIC DNA]</scope>
    <source>
        <strain evidence="2 3">DSM 43067</strain>
    </source>
</reference>
<accession>A0A1I5GDD0</accession>
<dbReference type="PANTHER" id="PTHR34107">
    <property type="entry name" value="SLL0198 PROTEIN-RELATED"/>
    <property type="match status" value="1"/>
</dbReference>
<dbReference type="PANTHER" id="PTHR34107:SF2">
    <property type="entry name" value="SLL0888 PROTEIN"/>
    <property type="match status" value="1"/>
</dbReference>
<dbReference type="EMBL" id="FOVH01000005">
    <property type="protein sequence ID" value="SFO34055.1"/>
    <property type="molecule type" value="Genomic_DNA"/>
</dbReference>
<dbReference type="OrthoDB" id="3423889at2"/>
<dbReference type="SUPFAM" id="SSF52980">
    <property type="entry name" value="Restriction endonuclease-like"/>
    <property type="match status" value="1"/>
</dbReference>
<protein>
    <submittedName>
        <fullName evidence="2">Putative restriction endonuclease</fullName>
    </submittedName>
</protein>
<dbReference type="GO" id="GO:0004519">
    <property type="term" value="F:endonuclease activity"/>
    <property type="evidence" value="ECO:0007669"/>
    <property type="project" value="UniProtKB-KW"/>
</dbReference>
<evidence type="ECO:0000259" key="1">
    <source>
        <dbReference type="Pfam" id="PF05685"/>
    </source>
</evidence>
<dbReference type="Pfam" id="PF05685">
    <property type="entry name" value="Uma2"/>
    <property type="match status" value="1"/>
</dbReference>
<evidence type="ECO:0000313" key="2">
    <source>
        <dbReference type="EMBL" id="SFO34055.1"/>
    </source>
</evidence>
<sequence length="189" mass="20880">MRAYDRLRSTAVTIMERLDAYGVELDDEGVHVMMSPVNRHELAISRLLRQLLPQVGPDMVAHSGTPEIDDPATGRLRRPDLVVVPEAALARPGQTYLRPEDVELVAEVVSVPNPENDYENKTIDYPAMGIPTYLIVDPRKSTVTVFSDPGPAPEGTRYRVRHDYVFGDQVDAGSYAIDSGAFLPYEGDG</sequence>
<dbReference type="InterPro" id="IPR012296">
    <property type="entry name" value="Nuclease_put_TT1808"/>
</dbReference>
<keyword evidence="2" id="KW-0255">Endonuclease</keyword>
<dbReference type="Gene3D" id="3.90.1570.10">
    <property type="entry name" value="tt1808, chain A"/>
    <property type="match status" value="1"/>
</dbReference>
<proteinExistence type="predicted"/>